<reference evidence="1 2" key="1">
    <citation type="journal article" date="2018" name="ACS Chem. Biol.">
        <title>Ketoreductase domain dysfunction expands chemodiversity: malyngamide biosynthesis in the cyanobacterium Okeania hirsuta.</title>
        <authorList>
            <person name="Moss N.A."/>
            <person name="Leao T."/>
            <person name="Rankin M."/>
            <person name="McCullough T.M."/>
            <person name="Qu P."/>
            <person name="Korobeynikov A."/>
            <person name="Smith J.L."/>
            <person name="Gerwick L."/>
            <person name="Gerwick W.H."/>
        </authorList>
    </citation>
    <scope>NUCLEOTIDE SEQUENCE [LARGE SCALE GENOMIC DNA]</scope>
    <source>
        <strain evidence="1 2">PAB10Feb10-1</strain>
    </source>
</reference>
<organism evidence="1 2">
    <name type="scientific">Okeania hirsuta</name>
    <dbReference type="NCBI Taxonomy" id="1458930"/>
    <lineage>
        <taxon>Bacteria</taxon>
        <taxon>Bacillati</taxon>
        <taxon>Cyanobacteriota</taxon>
        <taxon>Cyanophyceae</taxon>
        <taxon>Oscillatoriophycideae</taxon>
        <taxon>Oscillatoriales</taxon>
        <taxon>Microcoleaceae</taxon>
        <taxon>Okeania</taxon>
    </lineage>
</organism>
<dbReference type="AlphaFoldDB" id="A0A3N6NVP9"/>
<dbReference type="EMBL" id="RCBY01000618">
    <property type="protein sequence ID" value="RQH13802.1"/>
    <property type="molecule type" value="Genomic_DNA"/>
</dbReference>
<evidence type="ECO:0000313" key="2">
    <source>
        <dbReference type="Proteomes" id="UP000269154"/>
    </source>
</evidence>
<keyword evidence="2" id="KW-1185">Reference proteome</keyword>
<dbReference type="Pfam" id="PF13602">
    <property type="entry name" value="ADH_zinc_N_2"/>
    <property type="match status" value="1"/>
</dbReference>
<evidence type="ECO:0008006" key="3">
    <source>
        <dbReference type="Google" id="ProtNLM"/>
    </source>
</evidence>
<protein>
    <recommendedName>
        <fullName evidence="3">Zinc-binding alcohol dehydrogenase family protein</fullName>
    </recommendedName>
</protein>
<name>A0A3N6NVP9_9CYAN</name>
<dbReference type="Gene3D" id="3.90.180.10">
    <property type="entry name" value="Medium-chain alcohol dehydrogenases, catalytic domain"/>
    <property type="match status" value="1"/>
</dbReference>
<accession>A0A3N6NVP9</accession>
<evidence type="ECO:0000313" key="1">
    <source>
        <dbReference type="EMBL" id="RQH13802.1"/>
    </source>
</evidence>
<dbReference type="RefSeq" id="WP_124155908.1">
    <property type="nucleotide sequence ID" value="NZ_CAWOLW010000577.1"/>
</dbReference>
<comment type="caution">
    <text evidence="1">The sequence shown here is derived from an EMBL/GenBank/DDBJ whole genome shotgun (WGS) entry which is preliminary data.</text>
</comment>
<gene>
    <name evidence="1" type="ORF">D5R40_34515</name>
</gene>
<proteinExistence type="predicted"/>
<dbReference type="OrthoDB" id="9805883at2"/>
<dbReference type="Proteomes" id="UP000269154">
    <property type="component" value="Unassembled WGS sequence"/>
</dbReference>
<sequence>MLRIADNRPETLQRVLNQCVHYAEEGVFKPTVGGKYNIEQLAEAHDALEKRKTMGKLAIYWK</sequence>